<dbReference type="OrthoDB" id="7471677at2"/>
<dbReference type="EMBL" id="CP014168">
    <property type="protein sequence ID" value="AOH84848.1"/>
    <property type="molecule type" value="Genomic_DNA"/>
</dbReference>
<dbReference type="KEGG" id="span:AWL63_13615"/>
<dbReference type="Proteomes" id="UP000094256">
    <property type="component" value="Chromosome"/>
</dbReference>
<keyword evidence="1" id="KW-0732">Signal</keyword>
<organism evidence="2 3">
    <name type="scientific">Sphingomonas panacis</name>
    <dbReference type="NCBI Taxonomy" id="1560345"/>
    <lineage>
        <taxon>Bacteria</taxon>
        <taxon>Pseudomonadati</taxon>
        <taxon>Pseudomonadota</taxon>
        <taxon>Alphaproteobacteria</taxon>
        <taxon>Sphingomonadales</taxon>
        <taxon>Sphingomonadaceae</taxon>
        <taxon>Sphingomonas</taxon>
    </lineage>
</organism>
<proteinExistence type="predicted"/>
<dbReference type="AlphaFoldDB" id="A0A1B3ZBN9"/>
<evidence type="ECO:0000313" key="3">
    <source>
        <dbReference type="Proteomes" id="UP000094256"/>
    </source>
</evidence>
<dbReference type="RefSeq" id="WP_069205400.1">
    <property type="nucleotide sequence ID" value="NZ_CP014168.1"/>
</dbReference>
<accession>A0A1B3ZBN9</accession>
<evidence type="ECO:0000256" key="1">
    <source>
        <dbReference type="SAM" id="SignalP"/>
    </source>
</evidence>
<feature type="chain" id="PRO_5008556270" evidence="1">
    <location>
        <begin position="26"/>
        <end position="181"/>
    </location>
</feature>
<feature type="signal peptide" evidence="1">
    <location>
        <begin position="1"/>
        <end position="25"/>
    </location>
</feature>
<reference evidence="2 3" key="1">
    <citation type="submission" date="2016-01" db="EMBL/GenBank/DDBJ databases">
        <title>Complete genome and mega plasmid sequence of Sphingomonas panacis DCY99 elicits systemic resistance in rice to Xanthomonas oryzae.</title>
        <authorList>
            <person name="Kim Y.J."/>
            <person name="Yang D.C."/>
            <person name="Sing P."/>
        </authorList>
    </citation>
    <scope>NUCLEOTIDE SEQUENCE [LARGE SCALE GENOMIC DNA]</scope>
    <source>
        <strain evidence="2 3">DCY99</strain>
    </source>
</reference>
<sequence>MARYAIRFGIALASLLVPPLAPLLAADRPAPDFFAAAVCEPPYSVAEATALYEAAEKLGKPDTSSLGAAIYHLPTPISRDGFTTREVVFAGSAIGVLIDGNVADSLAAQYRLAPEKSHVMGTSTKGFARLLPDAQQAMKGLGLISIVAREGAAMKDKTLLACELVSDEDRMAMEAFEKGGK</sequence>
<protein>
    <submittedName>
        <fullName evidence="2">Uncharacterized protein</fullName>
    </submittedName>
</protein>
<name>A0A1B3ZBN9_9SPHN</name>
<gene>
    <name evidence="2" type="ORF">AWL63_13615</name>
</gene>
<evidence type="ECO:0000313" key="2">
    <source>
        <dbReference type="EMBL" id="AOH84848.1"/>
    </source>
</evidence>
<keyword evidence="3" id="KW-1185">Reference proteome</keyword>